<comment type="caution">
    <text evidence="15">Lacks conserved residue(s) required for the propagation of feature annotation.</text>
</comment>
<keyword evidence="5 15" id="KW-0812">Transmembrane</keyword>
<dbReference type="GO" id="GO:0004222">
    <property type="term" value="F:metalloendopeptidase activity"/>
    <property type="evidence" value="ECO:0007669"/>
    <property type="project" value="InterPro"/>
</dbReference>
<evidence type="ECO:0000256" key="12">
    <source>
        <dbReference type="ARBA" id="ARBA00023049"/>
    </source>
</evidence>
<dbReference type="InterPro" id="IPR005936">
    <property type="entry name" value="FtsH"/>
</dbReference>
<evidence type="ECO:0000256" key="7">
    <source>
        <dbReference type="ARBA" id="ARBA00022741"/>
    </source>
</evidence>
<feature type="binding site" evidence="15">
    <location>
        <position position="432"/>
    </location>
    <ligand>
        <name>Zn(2+)</name>
        <dbReference type="ChEBI" id="CHEBI:29105"/>
        <note>catalytic</note>
    </ligand>
</feature>
<keyword evidence="10 15" id="KW-0067">ATP-binding</keyword>
<keyword evidence="9 15" id="KW-0862">Zinc</keyword>
<dbReference type="GO" id="GO:0016887">
    <property type="term" value="F:ATP hydrolysis activity"/>
    <property type="evidence" value="ECO:0007669"/>
    <property type="project" value="UniProtKB-UniRule"/>
</dbReference>
<dbReference type="Proteomes" id="UP000177853">
    <property type="component" value="Unassembled WGS sequence"/>
</dbReference>
<dbReference type="CDD" id="cd19501">
    <property type="entry name" value="RecA-like_FtsH"/>
    <property type="match status" value="1"/>
</dbReference>
<gene>
    <name evidence="15" type="primary">ftsH</name>
    <name evidence="18" type="ORF">A3H01_01040</name>
</gene>
<dbReference type="AlphaFoldDB" id="A0A1G2RW46"/>
<keyword evidence="18" id="KW-0131">Cell cycle</keyword>
<dbReference type="GO" id="GO:0005886">
    <property type="term" value="C:plasma membrane"/>
    <property type="evidence" value="ECO:0007669"/>
    <property type="project" value="UniProtKB-SubCell"/>
</dbReference>
<dbReference type="HAMAP" id="MF_01458">
    <property type="entry name" value="FtsH"/>
    <property type="match status" value="1"/>
</dbReference>
<dbReference type="GO" id="GO:0051301">
    <property type="term" value="P:cell division"/>
    <property type="evidence" value="ECO:0007669"/>
    <property type="project" value="UniProtKB-KW"/>
</dbReference>
<comment type="similarity">
    <text evidence="2 15">In the C-terminal section; belongs to the peptidase M41 family.</text>
</comment>
<dbReference type="PANTHER" id="PTHR23076">
    <property type="entry name" value="METALLOPROTEASE M41 FTSH"/>
    <property type="match status" value="1"/>
</dbReference>
<comment type="function">
    <text evidence="15">Acts as a processive, ATP-dependent zinc metallopeptidase for both cytoplasmic and membrane proteins. Plays a role in the quality control of integral membrane proteins.</text>
</comment>
<dbReference type="PANTHER" id="PTHR23076:SF97">
    <property type="entry name" value="ATP-DEPENDENT ZINC METALLOPROTEASE YME1L1"/>
    <property type="match status" value="1"/>
</dbReference>
<dbReference type="InterPro" id="IPR000642">
    <property type="entry name" value="Peptidase_M41"/>
</dbReference>
<evidence type="ECO:0000256" key="4">
    <source>
        <dbReference type="ARBA" id="ARBA00022670"/>
    </source>
</evidence>
<evidence type="ECO:0000313" key="18">
    <source>
        <dbReference type="EMBL" id="OHA76688.1"/>
    </source>
</evidence>
<dbReference type="EMBL" id="MHUM01000022">
    <property type="protein sequence ID" value="OHA76688.1"/>
    <property type="molecule type" value="Genomic_DNA"/>
</dbReference>
<evidence type="ECO:0000256" key="1">
    <source>
        <dbReference type="ARBA" id="ARBA00004370"/>
    </source>
</evidence>
<dbReference type="GO" id="GO:0008270">
    <property type="term" value="F:zinc ion binding"/>
    <property type="evidence" value="ECO:0007669"/>
    <property type="project" value="UniProtKB-UniRule"/>
</dbReference>
<evidence type="ECO:0000256" key="15">
    <source>
        <dbReference type="HAMAP-Rule" id="MF_01458"/>
    </source>
</evidence>
<protein>
    <recommendedName>
        <fullName evidence="15">ATP-dependent zinc metalloprotease FtsH</fullName>
        <ecNumber evidence="15">3.4.24.-</ecNumber>
    </recommendedName>
</protein>
<keyword evidence="11 15" id="KW-1133">Transmembrane helix</keyword>
<dbReference type="SMART" id="SM00382">
    <property type="entry name" value="AAA"/>
    <property type="match status" value="1"/>
</dbReference>
<evidence type="ECO:0000256" key="3">
    <source>
        <dbReference type="ARBA" id="ARBA00022475"/>
    </source>
</evidence>
<feature type="transmembrane region" description="Helical" evidence="15">
    <location>
        <begin position="7"/>
        <end position="26"/>
    </location>
</feature>
<organism evidence="18 19">
    <name type="scientific">Candidatus Wildermuthbacteria bacterium RIFCSPLOWO2_12_FULL_40_9</name>
    <dbReference type="NCBI Taxonomy" id="1802467"/>
    <lineage>
        <taxon>Bacteria</taxon>
        <taxon>Candidatus Wildermuthiibacteriota</taxon>
    </lineage>
</organism>
<comment type="cofactor">
    <cofactor evidence="15">
        <name>Zn(2+)</name>
        <dbReference type="ChEBI" id="CHEBI:29105"/>
    </cofactor>
    <text evidence="15">Binds 1 zinc ion per subunit.</text>
</comment>
<comment type="similarity">
    <text evidence="16">Belongs to the AAA ATPase family.</text>
</comment>
<evidence type="ECO:0000256" key="6">
    <source>
        <dbReference type="ARBA" id="ARBA00022723"/>
    </source>
</evidence>
<dbReference type="InterPro" id="IPR003960">
    <property type="entry name" value="ATPase_AAA_CS"/>
</dbReference>
<comment type="subunit">
    <text evidence="15">Homohexamer.</text>
</comment>
<keyword evidence="7 15" id="KW-0547">Nucleotide-binding</keyword>
<keyword evidence="8 15" id="KW-0378">Hydrolase</keyword>
<feature type="transmembrane region" description="Helical" evidence="15">
    <location>
        <begin position="107"/>
        <end position="132"/>
    </location>
</feature>
<dbReference type="GO" id="GO:0004176">
    <property type="term" value="F:ATP-dependent peptidase activity"/>
    <property type="evidence" value="ECO:0007669"/>
    <property type="project" value="InterPro"/>
</dbReference>
<comment type="similarity">
    <text evidence="14 15">In the central section; belongs to the AAA ATPase family.</text>
</comment>
<keyword evidence="18" id="KW-0132">Cell division</keyword>
<evidence type="ECO:0000256" key="2">
    <source>
        <dbReference type="ARBA" id="ARBA00010044"/>
    </source>
</evidence>
<proteinExistence type="inferred from homology"/>
<dbReference type="Pfam" id="PF00004">
    <property type="entry name" value="AAA"/>
    <property type="match status" value="1"/>
</dbReference>
<evidence type="ECO:0000256" key="10">
    <source>
        <dbReference type="ARBA" id="ARBA00022840"/>
    </source>
</evidence>
<dbReference type="InterPro" id="IPR011546">
    <property type="entry name" value="Pept_M41_FtsH_extracell"/>
</dbReference>
<dbReference type="SUPFAM" id="SSF52540">
    <property type="entry name" value="P-loop containing nucleoside triphosphate hydrolases"/>
    <property type="match status" value="1"/>
</dbReference>
<dbReference type="EC" id="3.4.24.-" evidence="15"/>
<dbReference type="Pfam" id="PF01434">
    <property type="entry name" value="Peptidase_M41"/>
    <property type="match status" value="1"/>
</dbReference>
<dbReference type="Gene3D" id="1.10.8.60">
    <property type="match status" value="1"/>
</dbReference>
<evidence type="ECO:0000313" key="19">
    <source>
        <dbReference type="Proteomes" id="UP000177853"/>
    </source>
</evidence>
<evidence type="ECO:0000256" key="16">
    <source>
        <dbReference type="RuleBase" id="RU003651"/>
    </source>
</evidence>
<keyword evidence="13 15" id="KW-0472">Membrane</keyword>
<evidence type="ECO:0000256" key="8">
    <source>
        <dbReference type="ARBA" id="ARBA00022801"/>
    </source>
</evidence>
<dbReference type="Gene3D" id="3.40.50.300">
    <property type="entry name" value="P-loop containing nucleotide triphosphate hydrolases"/>
    <property type="match status" value="1"/>
</dbReference>
<dbReference type="FunFam" id="1.20.58.760:FF:000001">
    <property type="entry name" value="ATP-dependent zinc metalloprotease FtsH"/>
    <property type="match status" value="1"/>
</dbReference>
<feature type="binding site" evidence="15">
    <location>
        <position position="504"/>
    </location>
    <ligand>
        <name>Zn(2+)</name>
        <dbReference type="ChEBI" id="CHEBI:29105"/>
        <note>catalytic</note>
    </ligand>
</feature>
<reference evidence="18 19" key="1">
    <citation type="journal article" date="2016" name="Nat. Commun.">
        <title>Thousands of microbial genomes shed light on interconnected biogeochemical processes in an aquifer system.</title>
        <authorList>
            <person name="Anantharaman K."/>
            <person name="Brown C.T."/>
            <person name="Hug L.A."/>
            <person name="Sharon I."/>
            <person name="Castelle C.J."/>
            <person name="Probst A.J."/>
            <person name="Thomas B.C."/>
            <person name="Singh A."/>
            <person name="Wilkins M.J."/>
            <person name="Karaoz U."/>
            <person name="Brodie E.L."/>
            <person name="Williams K.H."/>
            <person name="Hubbard S.S."/>
            <person name="Banfield J.F."/>
        </authorList>
    </citation>
    <scope>NUCLEOTIDE SEQUENCE [LARGE SCALE GENOMIC DNA]</scope>
</reference>
<dbReference type="PROSITE" id="PS00674">
    <property type="entry name" value="AAA"/>
    <property type="match status" value="1"/>
</dbReference>
<evidence type="ECO:0000256" key="13">
    <source>
        <dbReference type="ARBA" id="ARBA00023136"/>
    </source>
</evidence>
<dbReference type="GO" id="GO:0006508">
    <property type="term" value="P:proteolysis"/>
    <property type="evidence" value="ECO:0007669"/>
    <property type="project" value="UniProtKB-KW"/>
</dbReference>
<dbReference type="FunFam" id="1.10.8.60:FF:000001">
    <property type="entry name" value="ATP-dependent zinc metalloprotease FtsH"/>
    <property type="match status" value="1"/>
</dbReference>
<comment type="subcellular location">
    <subcellularLocation>
        <location evidence="15">Cell membrane</location>
        <topology evidence="15">Multi-pass membrane protein</topology>
        <orientation evidence="15">Cytoplasmic side</orientation>
    </subcellularLocation>
    <subcellularLocation>
        <location evidence="1">Membrane</location>
    </subcellularLocation>
</comment>
<feature type="active site" evidence="15">
    <location>
        <position position="429"/>
    </location>
</feature>
<dbReference type="InterPro" id="IPR041569">
    <property type="entry name" value="AAA_lid_3"/>
</dbReference>
<evidence type="ECO:0000256" key="11">
    <source>
        <dbReference type="ARBA" id="ARBA00022989"/>
    </source>
</evidence>
<dbReference type="GO" id="GO:0030163">
    <property type="term" value="P:protein catabolic process"/>
    <property type="evidence" value="ECO:0007669"/>
    <property type="project" value="UniProtKB-UniRule"/>
</dbReference>
<dbReference type="GO" id="GO:0005524">
    <property type="term" value="F:ATP binding"/>
    <property type="evidence" value="ECO:0007669"/>
    <property type="project" value="UniProtKB-UniRule"/>
</dbReference>
<accession>A0A1G2RW46</accession>
<dbReference type="SUPFAM" id="SSF140990">
    <property type="entry name" value="FtsH protease domain-like"/>
    <property type="match status" value="1"/>
</dbReference>
<evidence type="ECO:0000256" key="5">
    <source>
        <dbReference type="ARBA" id="ARBA00022692"/>
    </source>
</evidence>
<dbReference type="InterPro" id="IPR037219">
    <property type="entry name" value="Peptidase_M41-like"/>
</dbReference>
<dbReference type="Pfam" id="PF06480">
    <property type="entry name" value="FtsH_ext"/>
    <property type="match status" value="1"/>
</dbReference>
<feature type="domain" description="AAA+ ATPase" evidence="17">
    <location>
        <begin position="198"/>
        <end position="337"/>
    </location>
</feature>
<evidence type="ECO:0000256" key="14">
    <source>
        <dbReference type="ARBA" id="ARBA00061570"/>
    </source>
</evidence>
<keyword evidence="12 15" id="KW-0482">Metalloprotease</keyword>
<evidence type="ECO:0000259" key="17">
    <source>
        <dbReference type="SMART" id="SM00382"/>
    </source>
</evidence>
<sequence>MKNLLKNFLFVVLILIVISGFFSLAAKPFEEKKELSFTQLISEINQEKVKKIIVTGSALEIIFQDDSKAKSRKETETAISQSLINYGVDTDKLGKIEIETRDDSGGIWVWLGPLLFTILPLLIIGFFFWTIFRQARTGAMQAFDFTKAKARLFGAEGHPKEKITFKDVAGLKEAKQELEEIVDFLKNPQKYLKIGAKIPKGVLLVGPAGCGKTLLARAVAGQSNVPFFSVAGSSFVELFVVVGSGRVRSLFQEAKKHQPCIIFIDELDAIGKARGPAITGGHEEREQTLNQLLTEMDGFEPNDKTVVISATNRPDVLDSALLRPGRFDRKVVLDLPDIKDREEILKIHCQGKPLAPNINLREVAERTPGFSGADLANVVNEAAIFAARKNKNQVEQDDLLESIEKVLLGPERKSHILSKKEKEIAAFHEGGHALTAALLPESEPVRKISIISRGMVGGYTLKVPTEEKKFRTKSEFLAEISVSLGGYCAEAMKFEEITTGAHSDLERASGLARRMVKEYGMSSFGPITFGERETLMFLPEASSETRNYSENIASQIDKEVATIIKSCEEKAKVLLRKNIKLLNKIASRLIEKETIEREEFERLIKNGGEIIKNNKISAKTKKLPRLKSKGK</sequence>
<dbReference type="Gene3D" id="1.20.58.760">
    <property type="entry name" value="Peptidase M41"/>
    <property type="match status" value="1"/>
</dbReference>
<feature type="binding site" evidence="15">
    <location>
        <position position="428"/>
    </location>
    <ligand>
        <name>Zn(2+)</name>
        <dbReference type="ChEBI" id="CHEBI:29105"/>
        <note>catalytic</note>
    </ligand>
</feature>
<evidence type="ECO:0000256" key="9">
    <source>
        <dbReference type="ARBA" id="ARBA00022833"/>
    </source>
</evidence>
<comment type="caution">
    <text evidence="18">The sequence shown here is derived from an EMBL/GenBank/DDBJ whole genome shotgun (WGS) entry which is preliminary data.</text>
</comment>
<keyword evidence="6 15" id="KW-0479">Metal-binding</keyword>
<name>A0A1G2RW46_9BACT</name>
<dbReference type="Pfam" id="PF17862">
    <property type="entry name" value="AAA_lid_3"/>
    <property type="match status" value="1"/>
</dbReference>
<dbReference type="FunFam" id="3.40.50.300:FF:000001">
    <property type="entry name" value="ATP-dependent zinc metalloprotease FtsH"/>
    <property type="match status" value="1"/>
</dbReference>
<dbReference type="InterPro" id="IPR003593">
    <property type="entry name" value="AAA+_ATPase"/>
</dbReference>
<dbReference type="InterPro" id="IPR027417">
    <property type="entry name" value="P-loop_NTPase"/>
</dbReference>
<keyword evidence="4 15" id="KW-0645">Protease</keyword>
<keyword evidence="3 15" id="KW-1003">Cell membrane</keyword>
<dbReference type="NCBIfam" id="TIGR01241">
    <property type="entry name" value="FtsH_fam"/>
    <property type="match status" value="1"/>
</dbReference>
<dbReference type="InterPro" id="IPR003959">
    <property type="entry name" value="ATPase_AAA_core"/>
</dbReference>